<dbReference type="Pfam" id="PF13847">
    <property type="entry name" value="Methyltransf_31"/>
    <property type="match status" value="1"/>
</dbReference>
<dbReference type="InterPro" id="IPR025714">
    <property type="entry name" value="Methyltranfer_dom"/>
</dbReference>
<dbReference type="GO" id="GO:0008168">
    <property type="term" value="F:methyltransferase activity"/>
    <property type="evidence" value="ECO:0007669"/>
    <property type="project" value="UniProtKB-KW"/>
</dbReference>
<dbReference type="GO" id="GO:0032259">
    <property type="term" value="P:methylation"/>
    <property type="evidence" value="ECO:0007669"/>
    <property type="project" value="UniProtKB-KW"/>
</dbReference>
<feature type="repeat" description="TPR" evidence="1">
    <location>
        <begin position="39"/>
        <end position="72"/>
    </location>
</feature>
<gene>
    <name evidence="3" type="ORF">GQE98_15225</name>
</gene>
<evidence type="ECO:0000256" key="1">
    <source>
        <dbReference type="PROSITE-ProRule" id="PRU00339"/>
    </source>
</evidence>
<name>A0A6L8WBH4_9PROT</name>
<dbReference type="InterPro" id="IPR029063">
    <property type="entry name" value="SAM-dependent_MTases_sf"/>
</dbReference>
<protein>
    <submittedName>
        <fullName evidence="3">Methyltransferase domain-containing protein</fullName>
    </submittedName>
</protein>
<dbReference type="PROSITE" id="PS50005">
    <property type="entry name" value="TPR"/>
    <property type="match status" value="1"/>
</dbReference>
<dbReference type="AlphaFoldDB" id="A0A6L8WBH4"/>
<dbReference type="PANTHER" id="PTHR43861:SF1">
    <property type="entry name" value="TRANS-ACONITATE 2-METHYLTRANSFERASE"/>
    <property type="match status" value="1"/>
</dbReference>
<dbReference type="Gene3D" id="1.25.40.10">
    <property type="entry name" value="Tetratricopeptide repeat domain"/>
    <property type="match status" value="1"/>
</dbReference>
<dbReference type="SUPFAM" id="SSF48452">
    <property type="entry name" value="TPR-like"/>
    <property type="match status" value="1"/>
</dbReference>
<dbReference type="InterPro" id="IPR019734">
    <property type="entry name" value="TPR_rpt"/>
</dbReference>
<organism evidence="3 4">
    <name type="scientific">Sneathiella litorea</name>
    <dbReference type="NCBI Taxonomy" id="2606216"/>
    <lineage>
        <taxon>Bacteria</taxon>
        <taxon>Pseudomonadati</taxon>
        <taxon>Pseudomonadota</taxon>
        <taxon>Alphaproteobacteria</taxon>
        <taxon>Sneathiellales</taxon>
        <taxon>Sneathiellaceae</taxon>
        <taxon>Sneathiella</taxon>
    </lineage>
</organism>
<evidence type="ECO:0000313" key="3">
    <source>
        <dbReference type="EMBL" id="MZR31989.1"/>
    </source>
</evidence>
<sequence length="602" mass="66628">MQGDIERRLAEATALQRRGDKNAAAAIYRQILKKERKIAPAHYNLALLLKDQGKWQAAEKSFKAALAVDPAYALGWRGYARFLAERKRPKEAIRAGLKLAALDEFLPASLQQLADLLELVPVGDLGPAGDEAMLRCLNSDEVESDRFIVTLLARIHRQKGIVRMLDGTGGLAGLEGALNEPVIAAAFSRLILPSADISALIAEAREQLLQEEWEMAQELMALLALQLALTEYALESPPGTPPAPDALEPALRAALYAPLSPEVATELLEKEAEQLATRPWCRLLLTRMGPQAARERELAATLPRLSASGDPVSGAVQAQYEESPYPRWRELRSGGETTLPALLKRLFPDMTPPFPAENPKVLVAGCGTGRHALRTAKRIIGAEVTAIDLSRASLAYGARQAEAHDISNVTFAQADIVDLPDSLGQFDLIEASGVLHHMADPEAAWKGLLSFLAPNGVMKIALYSEQARQDVIVVREMVGERLDQLTLDDIRALRQKLLALPEDHPAASVTRELDFFSLSGCRDFLFHQHEQRFDLPRIKTAMEDLRLEFLGFEFADPQVMTAYRARHPKDPSGRTLDNWVKIEAENPTLFRGMYQFWCRIKK</sequence>
<dbReference type="SUPFAM" id="SSF53335">
    <property type="entry name" value="S-adenosyl-L-methionine-dependent methyltransferases"/>
    <property type="match status" value="1"/>
</dbReference>
<keyword evidence="4" id="KW-1185">Reference proteome</keyword>
<dbReference type="SMART" id="SM00028">
    <property type="entry name" value="TPR"/>
    <property type="match status" value="2"/>
</dbReference>
<dbReference type="Gene3D" id="3.40.50.150">
    <property type="entry name" value="Vaccinia Virus protein VP39"/>
    <property type="match status" value="1"/>
</dbReference>
<dbReference type="CDD" id="cd02440">
    <property type="entry name" value="AdoMet_MTases"/>
    <property type="match status" value="1"/>
</dbReference>
<dbReference type="RefSeq" id="WP_161316568.1">
    <property type="nucleotide sequence ID" value="NZ_WTUW01000009.1"/>
</dbReference>
<keyword evidence="3" id="KW-0808">Transferase</keyword>
<proteinExistence type="predicted"/>
<dbReference type="EMBL" id="WTUW01000009">
    <property type="protein sequence ID" value="MZR31989.1"/>
    <property type="molecule type" value="Genomic_DNA"/>
</dbReference>
<dbReference type="PANTHER" id="PTHR43861">
    <property type="entry name" value="TRANS-ACONITATE 2-METHYLTRANSFERASE-RELATED"/>
    <property type="match status" value="1"/>
</dbReference>
<dbReference type="Proteomes" id="UP000476030">
    <property type="component" value="Unassembled WGS sequence"/>
</dbReference>
<keyword evidence="3" id="KW-0489">Methyltransferase</keyword>
<dbReference type="InterPro" id="IPR011990">
    <property type="entry name" value="TPR-like_helical_dom_sf"/>
</dbReference>
<feature type="domain" description="Methyltransferase" evidence="2">
    <location>
        <begin position="359"/>
        <end position="468"/>
    </location>
</feature>
<evidence type="ECO:0000259" key="2">
    <source>
        <dbReference type="Pfam" id="PF13847"/>
    </source>
</evidence>
<comment type="caution">
    <text evidence="3">The sequence shown here is derived from an EMBL/GenBank/DDBJ whole genome shotgun (WGS) entry which is preliminary data.</text>
</comment>
<accession>A0A6L8WBH4</accession>
<reference evidence="3 4" key="1">
    <citation type="submission" date="2019-12" db="EMBL/GenBank/DDBJ databases">
        <title>Snethiella sp. nov. sp. isolated from sea sand.</title>
        <authorList>
            <person name="Kim J."/>
            <person name="Jeong S.E."/>
            <person name="Jung H.S."/>
            <person name="Jeon C.O."/>
        </authorList>
    </citation>
    <scope>NUCLEOTIDE SEQUENCE [LARGE SCALE GENOMIC DNA]</scope>
    <source>
        <strain evidence="3 4">DP05</strain>
    </source>
</reference>
<keyword evidence="1" id="KW-0802">TPR repeat</keyword>
<evidence type="ECO:0000313" key="4">
    <source>
        <dbReference type="Proteomes" id="UP000476030"/>
    </source>
</evidence>